<evidence type="ECO:0000313" key="3">
    <source>
        <dbReference type="Proteomes" id="UP001165060"/>
    </source>
</evidence>
<name>A0ABQ6M7V2_9STRA</name>
<feature type="region of interest" description="Disordered" evidence="1">
    <location>
        <begin position="726"/>
        <end position="794"/>
    </location>
</feature>
<feature type="compositionally biased region" description="Basic and acidic residues" evidence="1">
    <location>
        <begin position="71"/>
        <end position="84"/>
    </location>
</feature>
<gene>
    <name evidence="2" type="ORF">TeGR_g4858</name>
</gene>
<dbReference type="PANTHER" id="PTHR45691:SF6">
    <property type="entry name" value="PROTEIN DIAPHANOUS"/>
    <property type="match status" value="1"/>
</dbReference>
<dbReference type="InterPro" id="IPR051412">
    <property type="entry name" value="Formin_Homology_Diaphanous_sf"/>
</dbReference>
<feature type="compositionally biased region" description="Low complexity" evidence="1">
    <location>
        <begin position="46"/>
        <end position="60"/>
    </location>
</feature>
<feature type="region of interest" description="Disordered" evidence="1">
    <location>
        <begin position="378"/>
        <end position="675"/>
    </location>
</feature>
<dbReference type="Proteomes" id="UP001165060">
    <property type="component" value="Unassembled WGS sequence"/>
</dbReference>
<comment type="caution">
    <text evidence="2">The sequence shown here is derived from an EMBL/GenBank/DDBJ whole genome shotgun (WGS) entry which is preliminary data.</text>
</comment>
<keyword evidence="3" id="KW-1185">Reference proteome</keyword>
<organism evidence="2 3">
    <name type="scientific">Tetraparma gracilis</name>
    <dbReference type="NCBI Taxonomy" id="2962635"/>
    <lineage>
        <taxon>Eukaryota</taxon>
        <taxon>Sar</taxon>
        <taxon>Stramenopiles</taxon>
        <taxon>Ochrophyta</taxon>
        <taxon>Bolidophyceae</taxon>
        <taxon>Parmales</taxon>
        <taxon>Triparmaceae</taxon>
        <taxon>Tetraparma</taxon>
    </lineage>
</organism>
<accession>A0ABQ6M7V2</accession>
<feature type="compositionally biased region" description="Pro residues" evidence="1">
    <location>
        <begin position="629"/>
        <end position="638"/>
    </location>
</feature>
<protein>
    <submittedName>
        <fullName evidence="2">Uncharacterized protein</fullName>
    </submittedName>
</protein>
<dbReference type="EMBL" id="BRYB01000046">
    <property type="protein sequence ID" value="GMI21293.1"/>
    <property type="molecule type" value="Genomic_DNA"/>
</dbReference>
<sequence length="924" mass="99886">MDPSDDIIKTDTFNLSAARHPGGFFRQPAAPAAPSTPASPQEPTRDSQASSSASDSRVASWKTTVSEESIEFERLEREREKAEQKAFLNSEIEDFFGVSLDSEKGTWATGENSSDDDSERPVIRKPTALKSSASKIGGGRAKPSQSPWYSRDGSTKNPEPQAMTNHQLTLRSAGVGKKNSLGYIYSASGEAVDSLASVNEKSRGFRDAKEVFPDFRKMHSHLKKQLRKQGMVIAPHKSMPADFVTREKQAMSVAMSVMRGSSWGGSVRSLEASMVYNDPSLLRPTSQGLSQGLSLARTRVSTAASRTRVSTAASRPNASSSSVPPPVAEVPSPRKVKPRRPPPPPAKPPPAPAFPPATSRKLRTPSHAVAMTLAFMSSSSIKLKPGELPPGDEKLPYAAQSTSKRRMTASKQQQSNPKALGKLPSRIPPPPEPEDPSVLPTTSDRDSQQRIIVTDTFRLSGGSKASSYQPDDRESEDSRRAMAGKSSKIEVTDTFRLSSSLSSAPAELTRGRGSSVVDQGLAPPPPPPPPSCNPSLQTIVSERNMLQGLPPAPPPPLPPSPSCSINGEHSEDEALTRALEASIRTESERSSIVSAGLAPPAPLPPGQRDSSSSDLSETFRDSVVSAGLAPPPPPPPPFSAAGLRPAPSRGASRMESLRESEWDASDASSEAGDVVPRLSSVHAVQSGLHGRIRSLSAAMSKQVRGEMKKQGMRKKDIDAVFQEKNHSRFSLLRMSTDTEFSSDGDEGFDVDDEEEEEEEEGEEEVSSSGESEAGGPGRDRSDSSDSDADGEDEDAFMTTYLYMQEQMGGCDVDRYLERTRTMSTVNKPRALSHIEGATDVLEKIAREKELAEKCRQDATKSMDGFLGGESKSGQSGERIIRERDLSDAEFMGVYDMTRAEFAKLNVVRRAFLRRTNMHKRPKQT</sequence>
<feature type="compositionally biased region" description="Acidic residues" evidence="1">
    <location>
        <begin position="740"/>
        <end position="765"/>
    </location>
</feature>
<dbReference type="PANTHER" id="PTHR45691">
    <property type="entry name" value="PROTEIN DIAPHANOUS"/>
    <property type="match status" value="1"/>
</dbReference>
<feature type="compositionally biased region" description="Pro residues" evidence="1">
    <location>
        <begin position="341"/>
        <end position="355"/>
    </location>
</feature>
<evidence type="ECO:0000256" key="1">
    <source>
        <dbReference type="SAM" id="MobiDB-lite"/>
    </source>
</evidence>
<feature type="compositionally biased region" description="Low complexity" evidence="1">
    <location>
        <begin position="299"/>
        <end position="322"/>
    </location>
</feature>
<feature type="compositionally biased region" description="Pro residues" evidence="1">
    <location>
        <begin position="522"/>
        <end position="532"/>
    </location>
</feature>
<feature type="compositionally biased region" description="Pro residues" evidence="1">
    <location>
        <begin position="550"/>
        <end position="561"/>
    </location>
</feature>
<evidence type="ECO:0000313" key="2">
    <source>
        <dbReference type="EMBL" id="GMI21293.1"/>
    </source>
</evidence>
<feature type="region of interest" description="Disordered" evidence="1">
    <location>
        <begin position="101"/>
        <end position="166"/>
    </location>
</feature>
<feature type="compositionally biased region" description="Low complexity" evidence="1">
    <location>
        <begin position="28"/>
        <end position="39"/>
    </location>
</feature>
<feature type="compositionally biased region" description="Acidic residues" evidence="1">
    <location>
        <begin position="784"/>
        <end position="794"/>
    </location>
</feature>
<proteinExistence type="predicted"/>
<feature type="compositionally biased region" description="Polar residues" evidence="1">
    <location>
        <begin position="155"/>
        <end position="166"/>
    </location>
</feature>
<feature type="compositionally biased region" description="Basic and acidic residues" evidence="1">
    <location>
        <begin position="470"/>
        <end position="480"/>
    </location>
</feature>
<reference evidence="2 3" key="1">
    <citation type="journal article" date="2023" name="Commun. Biol.">
        <title>Genome analysis of Parmales, the sister group of diatoms, reveals the evolutionary specialization of diatoms from phago-mixotrophs to photoautotrophs.</title>
        <authorList>
            <person name="Ban H."/>
            <person name="Sato S."/>
            <person name="Yoshikawa S."/>
            <person name="Yamada K."/>
            <person name="Nakamura Y."/>
            <person name="Ichinomiya M."/>
            <person name="Sato N."/>
            <person name="Blanc-Mathieu R."/>
            <person name="Endo H."/>
            <person name="Kuwata A."/>
            <person name="Ogata H."/>
        </authorList>
    </citation>
    <scope>NUCLEOTIDE SEQUENCE [LARGE SCALE GENOMIC DNA]</scope>
</reference>
<feature type="region of interest" description="Disordered" evidence="1">
    <location>
        <begin position="299"/>
        <end position="366"/>
    </location>
</feature>
<feature type="region of interest" description="Disordered" evidence="1">
    <location>
        <begin position="1"/>
        <end position="88"/>
    </location>
</feature>